<keyword evidence="1" id="KW-0812">Transmembrane</keyword>
<sequence length="62" mass="7214">MYYRRPFWWLAIRFFLVIAFLYLALYSLSYVASHFLEIVGPIIIVGGLIYGAVSLVQRGRGR</sequence>
<gene>
    <name evidence="2" type="ORF">I7412_05200</name>
</gene>
<dbReference type="EMBL" id="JAEACQ010000143">
    <property type="protein sequence ID" value="MBL7626575.1"/>
    <property type="molecule type" value="Genomic_DNA"/>
</dbReference>
<dbReference type="Proteomes" id="UP000604475">
    <property type="component" value="Unassembled WGS sequence"/>
</dbReference>
<name>A0A937RCQ0_9ACTN</name>
<comment type="caution">
    <text evidence="2">The sequence shown here is derived from an EMBL/GenBank/DDBJ whole genome shotgun (WGS) entry which is preliminary data.</text>
</comment>
<proteinExistence type="predicted"/>
<organism evidence="2 3">
    <name type="scientific">Frankia nepalensis</name>
    <dbReference type="NCBI Taxonomy" id="1836974"/>
    <lineage>
        <taxon>Bacteria</taxon>
        <taxon>Bacillati</taxon>
        <taxon>Actinomycetota</taxon>
        <taxon>Actinomycetes</taxon>
        <taxon>Frankiales</taxon>
        <taxon>Frankiaceae</taxon>
        <taxon>Frankia</taxon>
    </lineage>
</organism>
<evidence type="ECO:0000313" key="2">
    <source>
        <dbReference type="EMBL" id="MBL7626575.1"/>
    </source>
</evidence>
<evidence type="ECO:0000313" key="3">
    <source>
        <dbReference type="Proteomes" id="UP000604475"/>
    </source>
</evidence>
<dbReference type="AlphaFoldDB" id="A0A937RCQ0"/>
<keyword evidence="3" id="KW-1185">Reference proteome</keyword>
<dbReference type="RefSeq" id="WP_203003850.1">
    <property type="nucleotide sequence ID" value="NZ_JADWYU010000027.1"/>
</dbReference>
<keyword evidence="1" id="KW-0472">Membrane</keyword>
<evidence type="ECO:0000256" key="1">
    <source>
        <dbReference type="SAM" id="Phobius"/>
    </source>
</evidence>
<feature type="transmembrane region" description="Helical" evidence="1">
    <location>
        <begin position="38"/>
        <end position="56"/>
    </location>
</feature>
<accession>A0A937RCQ0</accession>
<feature type="transmembrane region" description="Helical" evidence="1">
    <location>
        <begin position="7"/>
        <end position="26"/>
    </location>
</feature>
<protein>
    <submittedName>
        <fullName evidence="2">Uncharacterized protein</fullName>
    </submittedName>
</protein>
<reference evidence="2" key="1">
    <citation type="submission" date="2020-12" db="EMBL/GenBank/DDBJ databases">
        <title>Genomic characterization of non-nitrogen-fixing Frankia strains.</title>
        <authorList>
            <person name="Carlos-Shanley C."/>
            <person name="Guerra T."/>
            <person name="Hahn D."/>
        </authorList>
    </citation>
    <scope>NUCLEOTIDE SEQUENCE</scope>
    <source>
        <strain evidence="2">CN6</strain>
    </source>
</reference>
<keyword evidence="1" id="KW-1133">Transmembrane helix</keyword>